<dbReference type="PANTHER" id="PTHR16515:SF49">
    <property type="entry name" value="GASTRULA ZINC FINGER PROTEIN XLCGF49.1-LIKE-RELATED"/>
    <property type="match status" value="1"/>
</dbReference>
<feature type="domain" description="C2H2-type" evidence="9">
    <location>
        <begin position="1"/>
        <end position="24"/>
    </location>
</feature>
<comment type="subcellular location">
    <subcellularLocation>
        <location evidence="1">Nucleus</location>
    </subcellularLocation>
</comment>
<evidence type="ECO:0000256" key="7">
    <source>
        <dbReference type="PROSITE-ProRule" id="PRU00042"/>
    </source>
</evidence>
<dbReference type="Gene3D" id="3.30.160.60">
    <property type="entry name" value="Classic Zinc Finger"/>
    <property type="match status" value="2"/>
</dbReference>
<protein>
    <recommendedName>
        <fullName evidence="9">C2H2-type domain-containing protein</fullName>
    </recommendedName>
</protein>
<keyword evidence="2" id="KW-0479">Metal-binding</keyword>
<keyword evidence="4 7" id="KW-0863">Zinc-finger</keyword>
<feature type="compositionally biased region" description="Low complexity" evidence="8">
    <location>
        <begin position="79"/>
        <end position="100"/>
    </location>
</feature>
<dbReference type="EMBL" id="KN834767">
    <property type="protein sequence ID" value="KIK62415.1"/>
    <property type="molecule type" value="Genomic_DNA"/>
</dbReference>
<organism evidence="10 11">
    <name type="scientific">Collybiopsis luxurians FD-317 M1</name>
    <dbReference type="NCBI Taxonomy" id="944289"/>
    <lineage>
        <taxon>Eukaryota</taxon>
        <taxon>Fungi</taxon>
        <taxon>Dikarya</taxon>
        <taxon>Basidiomycota</taxon>
        <taxon>Agaricomycotina</taxon>
        <taxon>Agaricomycetes</taxon>
        <taxon>Agaricomycetidae</taxon>
        <taxon>Agaricales</taxon>
        <taxon>Marasmiineae</taxon>
        <taxon>Omphalotaceae</taxon>
        <taxon>Collybiopsis</taxon>
        <taxon>Collybiopsis luxurians</taxon>
    </lineage>
</organism>
<dbReference type="OrthoDB" id="654211at2759"/>
<dbReference type="GO" id="GO:0005634">
    <property type="term" value="C:nucleus"/>
    <property type="evidence" value="ECO:0007669"/>
    <property type="project" value="UniProtKB-SubCell"/>
</dbReference>
<sequence>MCHKRFDRPSTLRKHLLVHTGEKAFQCETCGRRFGVASNLNRHVRRCILKPVNTMHSSSAISAATADSSPEPTTPTVGSPSRSHAPCAAPRAARAQSAAQPHKRRRRAPSPSRWIPESLRGFVLEGIQKTTSVPLPPVNPSAFDERDSWDENVGNAPYHPREWIFKPRLPGPGINSFVFGGQDVRNIGGGGGREQILGRIMVF</sequence>
<keyword evidence="11" id="KW-1185">Reference proteome</keyword>
<dbReference type="InterPro" id="IPR036236">
    <property type="entry name" value="Znf_C2H2_sf"/>
</dbReference>
<dbReference type="Pfam" id="PF00096">
    <property type="entry name" value="zf-C2H2"/>
    <property type="match status" value="2"/>
</dbReference>
<evidence type="ECO:0000256" key="4">
    <source>
        <dbReference type="ARBA" id="ARBA00022771"/>
    </source>
</evidence>
<evidence type="ECO:0000259" key="9">
    <source>
        <dbReference type="PROSITE" id="PS50157"/>
    </source>
</evidence>
<dbReference type="FunFam" id="3.30.160.60:FF:000690">
    <property type="entry name" value="Zinc finger protein 354C"/>
    <property type="match status" value="1"/>
</dbReference>
<dbReference type="HOGENOM" id="CLU_065011_0_0_1"/>
<evidence type="ECO:0000313" key="11">
    <source>
        <dbReference type="Proteomes" id="UP000053593"/>
    </source>
</evidence>
<evidence type="ECO:0000313" key="10">
    <source>
        <dbReference type="EMBL" id="KIK62415.1"/>
    </source>
</evidence>
<keyword evidence="3" id="KW-0677">Repeat</keyword>
<dbReference type="SUPFAM" id="SSF57667">
    <property type="entry name" value="beta-beta-alpha zinc fingers"/>
    <property type="match status" value="1"/>
</dbReference>
<keyword evidence="6" id="KW-0539">Nucleus</keyword>
<dbReference type="GO" id="GO:0010468">
    <property type="term" value="P:regulation of gene expression"/>
    <property type="evidence" value="ECO:0007669"/>
    <property type="project" value="TreeGrafter"/>
</dbReference>
<feature type="compositionally biased region" description="Low complexity" evidence="8">
    <location>
        <begin position="59"/>
        <end position="69"/>
    </location>
</feature>
<name>A0A0D0BF44_9AGAR</name>
<dbReference type="InterPro" id="IPR013087">
    <property type="entry name" value="Znf_C2H2_type"/>
</dbReference>
<dbReference type="GO" id="GO:0008270">
    <property type="term" value="F:zinc ion binding"/>
    <property type="evidence" value="ECO:0007669"/>
    <property type="project" value="UniProtKB-KW"/>
</dbReference>
<keyword evidence="5" id="KW-0862">Zinc</keyword>
<accession>A0A0D0BF44</accession>
<evidence type="ECO:0000256" key="2">
    <source>
        <dbReference type="ARBA" id="ARBA00022723"/>
    </source>
</evidence>
<evidence type="ECO:0000256" key="3">
    <source>
        <dbReference type="ARBA" id="ARBA00022737"/>
    </source>
</evidence>
<evidence type="ECO:0000256" key="5">
    <source>
        <dbReference type="ARBA" id="ARBA00022833"/>
    </source>
</evidence>
<dbReference type="InterPro" id="IPR050331">
    <property type="entry name" value="Zinc_finger"/>
</dbReference>
<evidence type="ECO:0000256" key="6">
    <source>
        <dbReference type="ARBA" id="ARBA00023242"/>
    </source>
</evidence>
<evidence type="ECO:0000256" key="8">
    <source>
        <dbReference type="SAM" id="MobiDB-lite"/>
    </source>
</evidence>
<dbReference type="PANTHER" id="PTHR16515">
    <property type="entry name" value="PR DOMAIN ZINC FINGER PROTEIN"/>
    <property type="match status" value="1"/>
</dbReference>
<dbReference type="Proteomes" id="UP000053593">
    <property type="component" value="Unassembled WGS sequence"/>
</dbReference>
<evidence type="ECO:0000256" key="1">
    <source>
        <dbReference type="ARBA" id="ARBA00004123"/>
    </source>
</evidence>
<reference evidence="10 11" key="1">
    <citation type="submission" date="2014-04" db="EMBL/GenBank/DDBJ databases">
        <title>Evolutionary Origins and Diversification of the Mycorrhizal Mutualists.</title>
        <authorList>
            <consortium name="DOE Joint Genome Institute"/>
            <consortium name="Mycorrhizal Genomics Consortium"/>
            <person name="Kohler A."/>
            <person name="Kuo A."/>
            <person name="Nagy L.G."/>
            <person name="Floudas D."/>
            <person name="Copeland A."/>
            <person name="Barry K.W."/>
            <person name="Cichocki N."/>
            <person name="Veneault-Fourrey C."/>
            <person name="LaButti K."/>
            <person name="Lindquist E.A."/>
            <person name="Lipzen A."/>
            <person name="Lundell T."/>
            <person name="Morin E."/>
            <person name="Murat C."/>
            <person name="Riley R."/>
            <person name="Ohm R."/>
            <person name="Sun H."/>
            <person name="Tunlid A."/>
            <person name="Henrissat B."/>
            <person name="Grigoriev I.V."/>
            <person name="Hibbett D.S."/>
            <person name="Martin F."/>
        </authorList>
    </citation>
    <scope>NUCLEOTIDE SEQUENCE [LARGE SCALE GENOMIC DNA]</scope>
    <source>
        <strain evidence="10 11">FD-317 M1</strain>
    </source>
</reference>
<gene>
    <name evidence="10" type="ORF">GYMLUDRAFT_41855</name>
</gene>
<feature type="region of interest" description="Disordered" evidence="8">
    <location>
        <begin position="59"/>
        <end position="112"/>
    </location>
</feature>
<dbReference type="AlphaFoldDB" id="A0A0D0BF44"/>
<dbReference type="PROSITE" id="PS50157">
    <property type="entry name" value="ZINC_FINGER_C2H2_2"/>
    <property type="match status" value="2"/>
</dbReference>
<proteinExistence type="predicted"/>
<feature type="domain" description="C2H2-type" evidence="9">
    <location>
        <begin position="25"/>
        <end position="61"/>
    </location>
</feature>